<feature type="compositionally biased region" description="Acidic residues" evidence="1">
    <location>
        <begin position="196"/>
        <end position="213"/>
    </location>
</feature>
<dbReference type="EMBL" id="BMHV01000014">
    <property type="protein sequence ID" value="GGF66958.1"/>
    <property type="molecule type" value="Genomic_DNA"/>
</dbReference>
<reference evidence="2" key="1">
    <citation type="journal article" date="2014" name="Int. J. Syst. Evol. Microbiol.">
        <title>Complete genome sequence of Corynebacterium casei LMG S-19264T (=DSM 44701T), isolated from a smear-ripened cheese.</title>
        <authorList>
            <consortium name="US DOE Joint Genome Institute (JGI-PGF)"/>
            <person name="Walter F."/>
            <person name="Albersmeier A."/>
            <person name="Kalinowski J."/>
            <person name="Ruckert C."/>
        </authorList>
    </citation>
    <scope>NUCLEOTIDE SEQUENCE</scope>
    <source>
        <strain evidence="2">CGMCC 1.15254</strain>
    </source>
</reference>
<reference evidence="2" key="2">
    <citation type="submission" date="2020-09" db="EMBL/GenBank/DDBJ databases">
        <authorList>
            <person name="Sun Q."/>
            <person name="Zhou Y."/>
        </authorList>
    </citation>
    <scope>NUCLEOTIDE SEQUENCE</scope>
    <source>
        <strain evidence="2">CGMCC 1.15254</strain>
    </source>
</reference>
<accession>A0A917FCS7</accession>
<sequence length="321" mass="36007">MARKIIPEPRVSSTTATSQKALDANSEANKKPTFDLEKTIKKLTTQGAAIMQDYRGGTKKLKNYLAEVAVIYRILQGDPKALLALSELYRKYSISTNSGPFQPFTRLVLGLYGEATEAFILEFCIDQDGFVDEIAAEEERAYRQDQIKACSRWSKAWGFAYKCWINDEVEHPIDVFNTYGGVHGCIAESKRRELAELGEGEEEDVSPDSDNDPDTQPQPENTPTGALITLEPEKVIDDGTAFAQRFKHLVDSAASHPIAKPFKLARSMVVEKEEYHLALVRIEKDGKTVTPLELVVTDEMDFQSIMNHHMEVTTEEEQQAV</sequence>
<gene>
    <name evidence="2" type="ORF">GCM10011332_21320</name>
</gene>
<evidence type="ECO:0000313" key="2">
    <source>
        <dbReference type="EMBL" id="GGF66958.1"/>
    </source>
</evidence>
<feature type="compositionally biased region" description="Polar residues" evidence="1">
    <location>
        <begin position="214"/>
        <end position="224"/>
    </location>
</feature>
<dbReference type="Proteomes" id="UP000632498">
    <property type="component" value="Unassembled WGS sequence"/>
</dbReference>
<proteinExistence type="predicted"/>
<protein>
    <submittedName>
        <fullName evidence="2">Uncharacterized protein</fullName>
    </submittedName>
</protein>
<name>A0A917FCS7_9PROT</name>
<evidence type="ECO:0000256" key="1">
    <source>
        <dbReference type="SAM" id="MobiDB-lite"/>
    </source>
</evidence>
<feature type="region of interest" description="Disordered" evidence="1">
    <location>
        <begin position="196"/>
        <end position="226"/>
    </location>
</feature>
<keyword evidence="3" id="KW-1185">Reference proteome</keyword>
<feature type="region of interest" description="Disordered" evidence="1">
    <location>
        <begin position="1"/>
        <end position="28"/>
    </location>
</feature>
<organism evidence="2 3">
    <name type="scientific">Terasakiella brassicae</name>
    <dbReference type="NCBI Taxonomy" id="1634917"/>
    <lineage>
        <taxon>Bacteria</taxon>
        <taxon>Pseudomonadati</taxon>
        <taxon>Pseudomonadota</taxon>
        <taxon>Alphaproteobacteria</taxon>
        <taxon>Rhodospirillales</taxon>
        <taxon>Terasakiellaceae</taxon>
        <taxon>Terasakiella</taxon>
    </lineage>
</organism>
<comment type="caution">
    <text evidence="2">The sequence shown here is derived from an EMBL/GenBank/DDBJ whole genome shotgun (WGS) entry which is preliminary data.</text>
</comment>
<feature type="compositionally biased region" description="Polar residues" evidence="1">
    <location>
        <begin position="11"/>
        <end position="20"/>
    </location>
</feature>
<evidence type="ECO:0000313" key="3">
    <source>
        <dbReference type="Proteomes" id="UP000632498"/>
    </source>
</evidence>
<dbReference type="RefSeq" id="WP_188664752.1">
    <property type="nucleotide sequence ID" value="NZ_BMHV01000014.1"/>
</dbReference>
<dbReference type="AlphaFoldDB" id="A0A917FCS7"/>